<gene>
    <name evidence="1" type="ORF">LCGC14_2626970</name>
</gene>
<evidence type="ECO:0008006" key="2">
    <source>
        <dbReference type="Google" id="ProtNLM"/>
    </source>
</evidence>
<accession>A0A0F9CCG7</accession>
<dbReference type="InterPro" id="IPR021725">
    <property type="entry name" value="Cdd1"/>
</dbReference>
<name>A0A0F9CCG7_9ZZZZ</name>
<reference evidence="1" key="1">
    <citation type="journal article" date="2015" name="Nature">
        <title>Complex archaea that bridge the gap between prokaryotes and eukaryotes.</title>
        <authorList>
            <person name="Spang A."/>
            <person name="Saw J.H."/>
            <person name="Jorgensen S.L."/>
            <person name="Zaremba-Niedzwiedzka K."/>
            <person name="Martijn J."/>
            <person name="Lind A.E."/>
            <person name="van Eijk R."/>
            <person name="Schleper C."/>
            <person name="Guy L."/>
            <person name="Ettema T.J."/>
        </authorList>
    </citation>
    <scope>NUCLEOTIDE SEQUENCE</scope>
</reference>
<dbReference type="Gene3D" id="1.10.150.20">
    <property type="entry name" value="5' to 3' exonuclease, C-terminal subdomain"/>
    <property type="match status" value="1"/>
</dbReference>
<protein>
    <recommendedName>
        <fullName evidence="2">Mitomycin resistance protein</fullName>
    </recommendedName>
</protein>
<organism evidence="1">
    <name type="scientific">marine sediment metagenome</name>
    <dbReference type="NCBI Taxonomy" id="412755"/>
    <lineage>
        <taxon>unclassified sequences</taxon>
        <taxon>metagenomes</taxon>
        <taxon>ecological metagenomes</taxon>
    </lineage>
</organism>
<dbReference type="AlphaFoldDB" id="A0A0F9CCG7"/>
<sequence length="104" mass="11795">MNPIKVVREKVRKLTDLPNIGKAGAADLELLGIEKPDDLVGQNPYEMYERLCNLTGCKHDLCVIDVFISVISFINGNEPRPWWAYTQERKVVLGMEQPSPNKLL</sequence>
<dbReference type="Pfam" id="PF11731">
    <property type="entry name" value="Cdd1"/>
    <property type="match status" value="1"/>
</dbReference>
<evidence type="ECO:0000313" key="1">
    <source>
        <dbReference type="EMBL" id="KKL01503.1"/>
    </source>
</evidence>
<proteinExistence type="predicted"/>
<comment type="caution">
    <text evidence="1">The sequence shown here is derived from an EMBL/GenBank/DDBJ whole genome shotgun (WGS) entry which is preliminary data.</text>
</comment>
<dbReference type="EMBL" id="LAZR01044965">
    <property type="protein sequence ID" value="KKL01503.1"/>
    <property type="molecule type" value="Genomic_DNA"/>
</dbReference>